<organism evidence="3 4">
    <name type="scientific">Boothiomyces macroporosus</name>
    <dbReference type="NCBI Taxonomy" id="261099"/>
    <lineage>
        <taxon>Eukaryota</taxon>
        <taxon>Fungi</taxon>
        <taxon>Fungi incertae sedis</taxon>
        <taxon>Chytridiomycota</taxon>
        <taxon>Chytridiomycota incertae sedis</taxon>
        <taxon>Chytridiomycetes</taxon>
        <taxon>Rhizophydiales</taxon>
        <taxon>Terramycetaceae</taxon>
        <taxon>Boothiomyces</taxon>
    </lineage>
</organism>
<comment type="caution">
    <text evidence="3">The sequence shown here is derived from an EMBL/GenBank/DDBJ whole genome shotgun (WGS) entry which is preliminary data.</text>
</comment>
<reference evidence="3" key="1">
    <citation type="submission" date="2020-05" db="EMBL/GenBank/DDBJ databases">
        <title>Phylogenomic resolution of chytrid fungi.</title>
        <authorList>
            <person name="Stajich J.E."/>
            <person name="Amses K."/>
            <person name="Simmons R."/>
            <person name="Seto K."/>
            <person name="Myers J."/>
            <person name="Bonds A."/>
            <person name="Quandt C.A."/>
            <person name="Barry K."/>
            <person name="Liu P."/>
            <person name="Grigoriev I."/>
            <person name="Longcore J.E."/>
            <person name="James T.Y."/>
        </authorList>
    </citation>
    <scope>NUCLEOTIDE SEQUENCE</scope>
    <source>
        <strain evidence="3">PLAUS21</strain>
    </source>
</reference>
<feature type="compositionally biased region" description="Low complexity" evidence="1">
    <location>
        <begin position="260"/>
        <end position="275"/>
    </location>
</feature>
<evidence type="ECO:0000313" key="3">
    <source>
        <dbReference type="EMBL" id="KAJ3250182.1"/>
    </source>
</evidence>
<name>A0AAD5U9N3_9FUNG</name>
<feature type="non-terminal residue" evidence="3">
    <location>
        <position position="513"/>
    </location>
</feature>
<protein>
    <submittedName>
        <fullName evidence="3">Uncharacterized protein</fullName>
    </submittedName>
</protein>
<evidence type="ECO:0000313" key="4">
    <source>
        <dbReference type="Proteomes" id="UP001210925"/>
    </source>
</evidence>
<dbReference type="EMBL" id="JADGKB010000294">
    <property type="protein sequence ID" value="KAJ3250182.1"/>
    <property type="molecule type" value="Genomic_DNA"/>
</dbReference>
<feature type="signal peptide" evidence="2">
    <location>
        <begin position="1"/>
        <end position="19"/>
    </location>
</feature>
<proteinExistence type="predicted"/>
<keyword evidence="2" id="KW-0732">Signal</keyword>
<evidence type="ECO:0000256" key="2">
    <source>
        <dbReference type="SAM" id="SignalP"/>
    </source>
</evidence>
<dbReference type="AlphaFoldDB" id="A0AAD5U9N3"/>
<keyword evidence="4" id="KW-1185">Reference proteome</keyword>
<feature type="region of interest" description="Disordered" evidence="1">
    <location>
        <begin position="246"/>
        <end position="275"/>
    </location>
</feature>
<sequence length="513" mass="53620">MFISPKVALLLLFSPFSTAQQPSLCDKYTTALFKDNTEDNQLKLLTTLVNRVVGGNFTATPNGKPVTGILVKSTFNGQPVDMLPKFIGTSGPTTNINGVATAGINFLDGGGADALKQGKPANDPNTRQFKLLTHLYGVFGSLTGCSKMGGSVFPNYAGNPSMTDTHRFMNINKPTLDFFIDQVGQAAVSLGVTPEDATMVGNALNSLFNTQCAKPTKLTPQSTELPQGFCFGEGCPVANPVDNISCPTGPGSFPNNGKTSSSESQPSGSSSGQQSLCDKYTTALFKDNTEDNQLKLLTTLVNRVVGGNFTATPNGKPVTGILVKSTFNGQPVDMLPKFIGTSGPTTNINGVATAGINFLDGGGADALKQGKPANDPNTRQFKLLTHLYGVFGSLTGCSKMGGSVFPNYAGNPSMTDTHRFMNINKPTLDFFIDQVGQAAVSLGVTPEDATMVGNALQSLFNTQCAKPTSLTPQNPPLPQGFCFGDGCPVANPVDNISCPNGVGSFPNSKASSS</sequence>
<feature type="chain" id="PRO_5042151113" evidence="2">
    <location>
        <begin position="20"/>
        <end position="513"/>
    </location>
</feature>
<gene>
    <name evidence="3" type="ORF">HK103_003789</name>
</gene>
<dbReference type="Proteomes" id="UP001210925">
    <property type="component" value="Unassembled WGS sequence"/>
</dbReference>
<accession>A0AAD5U9N3</accession>
<evidence type="ECO:0000256" key="1">
    <source>
        <dbReference type="SAM" id="MobiDB-lite"/>
    </source>
</evidence>